<dbReference type="STRING" id="46223.SAMN05421852_11724"/>
<dbReference type="SUPFAM" id="SSF51197">
    <property type="entry name" value="Clavaminate synthase-like"/>
    <property type="match status" value="1"/>
</dbReference>
<evidence type="ECO:0000256" key="1">
    <source>
        <dbReference type="ARBA" id="ARBA00005896"/>
    </source>
</evidence>
<evidence type="ECO:0000256" key="4">
    <source>
        <dbReference type="ARBA" id="ARBA00023002"/>
    </source>
</evidence>
<dbReference type="Proteomes" id="UP000199545">
    <property type="component" value="Unassembled WGS sequence"/>
</dbReference>
<feature type="domain" description="TauD/TfdA-like" evidence="6">
    <location>
        <begin position="42"/>
        <end position="297"/>
    </location>
</feature>
<dbReference type="PANTHER" id="PTHR30468">
    <property type="entry name" value="ALPHA-KETOGLUTARATE-DEPENDENT SULFONATE DIOXYGENASE"/>
    <property type="match status" value="1"/>
</dbReference>
<dbReference type="GO" id="GO:0046872">
    <property type="term" value="F:metal ion binding"/>
    <property type="evidence" value="ECO:0007669"/>
    <property type="project" value="UniProtKB-KW"/>
</dbReference>
<dbReference type="RefSeq" id="WP_093231113.1">
    <property type="nucleotide sequence ID" value="NZ_FORR01000017.1"/>
</dbReference>
<keyword evidence="4" id="KW-0560">Oxidoreductase</keyword>
<protein>
    <submittedName>
        <fullName evidence="7">Taurine dioxygenase</fullName>
    </submittedName>
</protein>
<dbReference type="Gene3D" id="3.60.130.10">
    <property type="entry name" value="Clavaminate synthase-like"/>
    <property type="match status" value="1"/>
</dbReference>
<dbReference type="GO" id="GO:0006790">
    <property type="term" value="P:sulfur compound metabolic process"/>
    <property type="evidence" value="ECO:0007669"/>
    <property type="project" value="TreeGrafter"/>
</dbReference>
<dbReference type="GO" id="GO:0005737">
    <property type="term" value="C:cytoplasm"/>
    <property type="evidence" value="ECO:0007669"/>
    <property type="project" value="TreeGrafter"/>
</dbReference>
<name>A0A1I3TF09_9BACL</name>
<evidence type="ECO:0000259" key="6">
    <source>
        <dbReference type="Pfam" id="PF02668"/>
    </source>
</evidence>
<evidence type="ECO:0000256" key="2">
    <source>
        <dbReference type="ARBA" id="ARBA00022723"/>
    </source>
</evidence>
<proteinExistence type="inferred from homology"/>
<organism evidence="7 8">
    <name type="scientific">Thermoflavimicrobium dichotomicum</name>
    <dbReference type="NCBI Taxonomy" id="46223"/>
    <lineage>
        <taxon>Bacteria</taxon>
        <taxon>Bacillati</taxon>
        <taxon>Bacillota</taxon>
        <taxon>Bacilli</taxon>
        <taxon>Bacillales</taxon>
        <taxon>Thermoactinomycetaceae</taxon>
        <taxon>Thermoflavimicrobium</taxon>
    </lineage>
</organism>
<keyword evidence="8" id="KW-1185">Reference proteome</keyword>
<keyword evidence="3 7" id="KW-0223">Dioxygenase</keyword>
<sequence>MSKGNYVDISRPLEIPRNRYTGTRILRRLPEGVEEKPYRLFQVKPLSPLIGAEIIGVDLRNPLTAEVKDELHRALLEWKVIFFRNQQITSEQHIAFGRNWGELEVHPFLPEGDSSEIVRFTKDKTATSYENIWHNDTTFRQTPARFSILRVIKTPPFGGDTLWADTAAAYDNLPDEIKERIDGLTAIHDFTHVFGHQLNEEELAYWQAEFPIAEHPVVIKHPDTGRKTLFVNQDFTVKIVGLDEEESEELLQFLFQQIHIPEYQVRFKWEDNSIAFWDNFATQHYAVADYYPNVRIGERVAIIGERPVGVK</sequence>
<dbReference type="GO" id="GO:0000908">
    <property type="term" value="F:taurine dioxygenase activity"/>
    <property type="evidence" value="ECO:0007669"/>
    <property type="project" value="TreeGrafter"/>
</dbReference>
<dbReference type="EMBL" id="FORR01000017">
    <property type="protein sequence ID" value="SFJ69049.1"/>
    <property type="molecule type" value="Genomic_DNA"/>
</dbReference>
<dbReference type="AlphaFoldDB" id="A0A1I3TF09"/>
<accession>A0A1I3TF09</accession>
<evidence type="ECO:0000313" key="7">
    <source>
        <dbReference type="EMBL" id="SFJ69049.1"/>
    </source>
</evidence>
<dbReference type="Pfam" id="PF02668">
    <property type="entry name" value="TauD"/>
    <property type="match status" value="1"/>
</dbReference>
<evidence type="ECO:0000256" key="5">
    <source>
        <dbReference type="ARBA" id="ARBA00023004"/>
    </source>
</evidence>
<dbReference type="InterPro" id="IPR003819">
    <property type="entry name" value="TauD/TfdA-like"/>
</dbReference>
<keyword evidence="2" id="KW-0479">Metal-binding</keyword>
<dbReference type="InterPro" id="IPR042098">
    <property type="entry name" value="TauD-like_sf"/>
</dbReference>
<dbReference type="InterPro" id="IPR051323">
    <property type="entry name" value="AtsK-like"/>
</dbReference>
<evidence type="ECO:0000256" key="3">
    <source>
        <dbReference type="ARBA" id="ARBA00022964"/>
    </source>
</evidence>
<reference evidence="7 8" key="1">
    <citation type="submission" date="2016-10" db="EMBL/GenBank/DDBJ databases">
        <authorList>
            <person name="de Groot N.N."/>
        </authorList>
    </citation>
    <scope>NUCLEOTIDE SEQUENCE [LARGE SCALE GENOMIC DNA]</scope>
    <source>
        <strain evidence="7 8">DSM 44778</strain>
    </source>
</reference>
<comment type="similarity">
    <text evidence="1">Belongs to the TfdA dioxygenase family.</text>
</comment>
<keyword evidence="5" id="KW-0408">Iron</keyword>
<gene>
    <name evidence="7" type="ORF">SAMN05421852_11724</name>
</gene>
<dbReference type="OrthoDB" id="581608at2"/>
<evidence type="ECO:0000313" key="8">
    <source>
        <dbReference type="Proteomes" id="UP000199545"/>
    </source>
</evidence>
<dbReference type="PANTHER" id="PTHR30468:SF1">
    <property type="entry name" value="ALPHA-KETOGLUTARATE-DEPENDENT SULFONATE DIOXYGENASE"/>
    <property type="match status" value="1"/>
</dbReference>